<keyword evidence="2" id="KW-0732">Signal</keyword>
<evidence type="ECO:0000313" key="4">
    <source>
        <dbReference type="Proteomes" id="UP000184418"/>
    </source>
</evidence>
<evidence type="ECO:0000256" key="2">
    <source>
        <dbReference type="SAM" id="SignalP"/>
    </source>
</evidence>
<dbReference type="Proteomes" id="UP000184418">
    <property type="component" value="Unassembled WGS sequence"/>
</dbReference>
<sequence>MKSSLRFALLFALIIGGRLVKQPANATVAAKPAQQETPVRNTSFFARQVNPEQSIGGSGSRLWQATAPSTRTTVSLE</sequence>
<feature type="region of interest" description="Disordered" evidence="1">
    <location>
        <begin position="52"/>
        <end position="77"/>
    </location>
</feature>
<feature type="chain" id="PRO_5012477572" evidence="2">
    <location>
        <begin position="27"/>
        <end position="77"/>
    </location>
</feature>
<dbReference type="OrthoDB" id="887174at2"/>
<keyword evidence="4" id="KW-1185">Reference proteome</keyword>
<reference evidence="3 4" key="1">
    <citation type="submission" date="2016-11" db="EMBL/GenBank/DDBJ databases">
        <authorList>
            <person name="Jaros S."/>
            <person name="Januszkiewicz K."/>
            <person name="Wedrychowicz H."/>
        </authorList>
    </citation>
    <scope>NUCLEOTIDE SEQUENCE [LARGE SCALE GENOMIC DNA]</scope>
    <source>
        <strain evidence="3 4">DSM 21074</strain>
    </source>
</reference>
<evidence type="ECO:0000256" key="1">
    <source>
        <dbReference type="SAM" id="MobiDB-lite"/>
    </source>
</evidence>
<dbReference type="AlphaFoldDB" id="A0A1M6A2F0"/>
<evidence type="ECO:0000313" key="3">
    <source>
        <dbReference type="EMBL" id="SHI30393.1"/>
    </source>
</evidence>
<dbReference type="RefSeq" id="WP_143163966.1">
    <property type="nucleotide sequence ID" value="NZ_FQYN01000001.1"/>
</dbReference>
<dbReference type="EMBL" id="FQYN01000001">
    <property type="protein sequence ID" value="SHI30393.1"/>
    <property type="molecule type" value="Genomic_DNA"/>
</dbReference>
<protein>
    <submittedName>
        <fullName evidence="3">Uncharacterized protein</fullName>
    </submittedName>
</protein>
<gene>
    <name evidence="3" type="ORF">SAMN02745146_0452</name>
</gene>
<accession>A0A1M6A2F0</accession>
<feature type="signal peptide" evidence="2">
    <location>
        <begin position="1"/>
        <end position="26"/>
    </location>
</feature>
<organism evidence="3 4">
    <name type="scientific">Hymenobacter daecheongensis DSM 21074</name>
    <dbReference type="NCBI Taxonomy" id="1121955"/>
    <lineage>
        <taxon>Bacteria</taxon>
        <taxon>Pseudomonadati</taxon>
        <taxon>Bacteroidota</taxon>
        <taxon>Cytophagia</taxon>
        <taxon>Cytophagales</taxon>
        <taxon>Hymenobacteraceae</taxon>
        <taxon>Hymenobacter</taxon>
    </lineage>
</organism>
<name>A0A1M6A2F0_9BACT</name>
<proteinExistence type="predicted"/>